<sequence>MNGRQANSDMLERVVAINRVSKVVKGGKRFRFSVLVVVGDGESKVGVGMGKAREISEAVRKGIEAAKKDLRVVKKVGKTLPHPIIGKFGSAEVLLKPAAPGTGVIAGGVVRAIMELGGVKDVLTKIVGRTNNPINVARATLSAVGALRTPDEILALRGKKRTQETA</sequence>
<comment type="domain">
    <text evidence="7">The N-terminal domain interacts with the head of the 30S subunit; the C-terminal domain interacts with the body and contacts protein S4. The interaction surface between S4 and S5 is involved in control of translational fidelity.</text>
</comment>
<dbReference type="Gene3D" id="3.30.160.20">
    <property type="match status" value="1"/>
</dbReference>
<dbReference type="RefSeq" id="WP_005661729.1">
    <property type="nucleotide sequence ID" value="NZ_JAKGUD010000001.1"/>
</dbReference>
<reference evidence="10 11" key="1">
    <citation type="submission" date="2022-01" db="EMBL/GenBank/DDBJ databases">
        <title>Dethiosulfovibrio faecalis sp. nov., a novel proteolytic, non-sulfur-reducing bacterium isolated from a marine aquaculture solid waste bioreactor.</title>
        <authorList>
            <person name="Grabowski S."/>
            <person name="Apolinario E."/>
            <person name="Schneider N."/>
            <person name="Marshall C.W."/>
            <person name="Sowers K.R."/>
        </authorList>
    </citation>
    <scope>NUCLEOTIDE SEQUENCE [LARGE SCALE GENOMIC DNA]</scope>
    <source>
        <strain evidence="10 11">DSM 12537</strain>
    </source>
</reference>
<name>A0ABS9EJU9_9BACT</name>
<comment type="function">
    <text evidence="7">Located at the back of the 30S subunit body where it stabilizes the conformation of the head with respect to the body.</text>
</comment>
<comment type="caution">
    <text evidence="10">The sequence shown here is derived from an EMBL/GenBank/DDBJ whole genome shotgun (WGS) entry which is preliminary data.</text>
</comment>
<evidence type="ECO:0000313" key="11">
    <source>
        <dbReference type="Proteomes" id="UP001200430"/>
    </source>
</evidence>
<evidence type="ECO:0000256" key="4">
    <source>
        <dbReference type="ARBA" id="ARBA00022980"/>
    </source>
</evidence>
<evidence type="ECO:0000256" key="7">
    <source>
        <dbReference type="HAMAP-Rule" id="MF_01307"/>
    </source>
</evidence>
<protein>
    <recommendedName>
        <fullName evidence="6 7">Small ribosomal subunit protein uS5</fullName>
    </recommendedName>
</protein>
<evidence type="ECO:0000256" key="6">
    <source>
        <dbReference type="ARBA" id="ARBA00035255"/>
    </source>
</evidence>
<keyword evidence="5 7" id="KW-0687">Ribonucleoprotein</keyword>
<dbReference type="InterPro" id="IPR000851">
    <property type="entry name" value="Ribosomal_uS5"/>
</dbReference>
<dbReference type="PROSITE" id="PS50881">
    <property type="entry name" value="S5_DSRBD"/>
    <property type="match status" value="1"/>
</dbReference>
<comment type="subunit">
    <text evidence="7">Part of the 30S ribosomal subunit. Contacts proteins S4 and S8.</text>
</comment>
<dbReference type="PANTHER" id="PTHR48277:SF1">
    <property type="entry name" value="MITOCHONDRIAL RIBOSOMAL PROTEIN S5"/>
    <property type="match status" value="1"/>
</dbReference>
<proteinExistence type="inferred from homology"/>
<gene>
    <name evidence="7 10" type="primary">rpsE</name>
    <name evidence="10" type="ORF">L2W38_01475</name>
</gene>
<dbReference type="InterPro" id="IPR014721">
    <property type="entry name" value="Ribsml_uS5_D2-typ_fold_subgr"/>
</dbReference>
<evidence type="ECO:0000256" key="8">
    <source>
        <dbReference type="RuleBase" id="RU003823"/>
    </source>
</evidence>
<dbReference type="EMBL" id="JAKGUD010000001">
    <property type="protein sequence ID" value="MCF4141487.1"/>
    <property type="molecule type" value="Genomic_DNA"/>
</dbReference>
<keyword evidence="2 7" id="KW-0699">rRNA-binding</keyword>
<dbReference type="HAMAP" id="MF_01307_B">
    <property type="entry name" value="Ribosomal_uS5_B"/>
    <property type="match status" value="1"/>
</dbReference>
<accession>A0ABS9EJU9</accession>
<dbReference type="NCBIfam" id="TIGR01021">
    <property type="entry name" value="rpsE_bact"/>
    <property type="match status" value="1"/>
</dbReference>
<dbReference type="SUPFAM" id="SSF54768">
    <property type="entry name" value="dsRNA-binding domain-like"/>
    <property type="match status" value="1"/>
</dbReference>
<keyword evidence="4 7" id="KW-0689">Ribosomal protein</keyword>
<dbReference type="Gene3D" id="3.30.230.10">
    <property type="match status" value="1"/>
</dbReference>
<feature type="domain" description="S5 DRBM" evidence="9">
    <location>
        <begin position="10"/>
        <end position="73"/>
    </location>
</feature>
<evidence type="ECO:0000313" key="10">
    <source>
        <dbReference type="EMBL" id="MCF4141487.1"/>
    </source>
</evidence>
<dbReference type="Pfam" id="PF00333">
    <property type="entry name" value="Ribosomal_S5"/>
    <property type="match status" value="1"/>
</dbReference>
<keyword evidence="11" id="KW-1185">Reference proteome</keyword>
<dbReference type="SUPFAM" id="SSF54211">
    <property type="entry name" value="Ribosomal protein S5 domain 2-like"/>
    <property type="match status" value="1"/>
</dbReference>
<dbReference type="GO" id="GO:0005840">
    <property type="term" value="C:ribosome"/>
    <property type="evidence" value="ECO:0007669"/>
    <property type="project" value="UniProtKB-KW"/>
</dbReference>
<dbReference type="Pfam" id="PF03719">
    <property type="entry name" value="Ribosomal_S5_C"/>
    <property type="match status" value="1"/>
</dbReference>
<comment type="function">
    <text evidence="7">With S4 and S12 plays an important role in translational accuracy.</text>
</comment>
<evidence type="ECO:0000259" key="9">
    <source>
        <dbReference type="PROSITE" id="PS50881"/>
    </source>
</evidence>
<evidence type="ECO:0000256" key="1">
    <source>
        <dbReference type="ARBA" id="ARBA00008945"/>
    </source>
</evidence>
<organism evidence="10 11">
    <name type="scientific">Dethiosulfovibrio marinus</name>
    <dbReference type="NCBI Taxonomy" id="133532"/>
    <lineage>
        <taxon>Bacteria</taxon>
        <taxon>Thermotogati</taxon>
        <taxon>Synergistota</taxon>
        <taxon>Synergistia</taxon>
        <taxon>Synergistales</taxon>
        <taxon>Dethiosulfovibrionaceae</taxon>
        <taxon>Dethiosulfovibrio</taxon>
    </lineage>
</organism>
<dbReference type="InterPro" id="IPR005324">
    <property type="entry name" value="Ribosomal_uS5_C"/>
</dbReference>
<dbReference type="Proteomes" id="UP001200430">
    <property type="component" value="Unassembled WGS sequence"/>
</dbReference>
<dbReference type="InterPro" id="IPR005712">
    <property type="entry name" value="Ribosomal_uS5_bac-type"/>
</dbReference>
<keyword evidence="3 7" id="KW-0694">RNA-binding</keyword>
<evidence type="ECO:0000256" key="5">
    <source>
        <dbReference type="ARBA" id="ARBA00023274"/>
    </source>
</evidence>
<dbReference type="InterPro" id="IPR013810">
    <property type="entry name" value="Ribosomal_uS5_N"/>
</dbReference>
<comment type="similarity">
    <text evidence="1 7 8">Belongs to the universal ribosomal protein uS5 family.</text>
</comment>
<evidence type="ECO:0000256" key="2">
    <source>
        <dbReference type="ARBA" id="ARBA00022730"/>
    </source>
</evidence>
<dbReference type="PANTHER" id="PTHR48277">
    <property type="entry name" value="MITOCHONDRIAL RIBOSOMAL PROTEIN S5"/>
    <property type="match status" value="1"/>
</dbReference>
<dbReference type="InterPro" id="IPR020568">
    <property type="entry name" value="Ribosomal_Su5_D2-typ_SF"/>
</dbReference>
<evidence type="ECO:0000256" key="3">
    <source>
        <dbReference type="ARBA" id="ARBA00022884"/>
    </source>
</evidence>